<evidence type="ECO:0000313" key="2">
    <source>
        <dbReference type="Proteomes" id="UP001372338"/>
    </source>
</evidence>
<keyword evidence="2" id="KW-1185">Reference proteome</keyword>
<dbReference type="EMBL" id="JAYWIO010000004">
    <property type="protein sequence ID" value="KAK7267935.1"/>
    <property type="molecule type" value="Genomic_DNA"/>
</dbReference>
<gene>
    <name evidence="1" type="ORF">RIF29_20616</name>
</gene>
<proteinExistence type="predicted"/>
<sequence length="118" mass="12809">MQTSPIPTLQWQPTTITPSIVAVPSPSLFVTSKQSETTTALHSAVKPFATMYHHSFFPSIVQPKTPSPTVPGCRHEVGSSNRLYVSLVSASNLPTLLHHHRYSTLAATQAANKFVNIS</sequence>
<name>A0AAN9F3W5_CROPI</name>
<evidence type="ECO:0000313" key="1">
    <source>
        <dbReference type="EMBL" id="KAK7267935.1"/>
    </source>
</evidence>
<organism evidence="1 2">
    <name type="scientific">Crotalaria pallida</name>
    <name type="common">Smooth rattlebox</name>
    <name type="synonym">Crotalaria striata</name>
    <dbReference type="NCBI Taxonomy" id="3830"/>
    <lineage>
        <taxon>Eukaryota</taxon>
        <taxon>Viridiplantae</taxon>
        <taxon>Streptophyta</taxon>
        <taxon>Embryophyta</taxon>
        <taxon>Tracheophyta</taxon>
        <taxon>Spermatophyta</taxon>
        <taxon>Magnoliopsida</taxon>
        <taxon>eudicotyledons</taxon>
        <taxon>Gunneridae</taxon>
        <taxon>Pentapetalae</taxon>
        <taxon>rosids</taxon>
        <taxon>fabids</taxon>
        <taxon>Fabales</taxon>
        <taxon>Fabaceae</taxon>
        <taxon>Papilionoideae</taxon>
        <taxon>50 kb inversion clade</taxon>
        <taxon>genistoids sensu lato</taxon>
        <taxon>core genistoids</taxon>
        <taxon>Crotalarieae</taxon>
        <taxon>Crotalaria</taxon>
    </lineage>
</organism>
<protein>
    <submittedName>
        <fullName evidence="1">Uncharacterized protein</fullName>
    </submittedName>
</protein>
<reference evidence="1 2" key="1">
    <citation type="submission" date="2024-01" db="EMBL/GenBank/DDBJ databases">
        <title>The genomes of 5 underutilized Papilionoideae crops provide insights into root nodulation and disease resistanc.</title>
        <authorList>
            <person name="Yuan L."/>
        </authorList>
    </citation>
    <scope>NUCLEOTIDE SEQUENCE [LARGE SCALE GENOMIC DNA]</scope>
    <source>
        <strain evidence="1">ZHUSHIDOU_FW_LH</strain>
        <tissue evidence="1">Leaf</tissue>
    </source>
</reference>
<comment type="caution">
    <text evidence="1">The sequence shown here is derived from an EMBL/GenBank/DDBJ whole genome shotgun (WGS) entry which is preliminary data.</text>
</comment>
<accession>A0AAN9F3W5</accession>
<dbReference type="AlphaFoldDB" id="A0AAN9F3W5"/>
<dbReference type="Proteomes" id="UP001372338">
    <property type="component" value="Unassembled WGS sequence"/>
</dbReference>